<dbReference type="InterPro" id="IPR036291">
    <property type="entry name" value="NAD(P)-bd_dom_sf"/>
</dbReference>
<dbReference type="RefSeq" id="WP_132079689.1">
    <property type="nucleotide sequence ID" value="NZ_SLUI01000006.1"/>
</dbReference>
<dbReference type="Gene3D" id="3.40.50.720">
    <property type="entry name" value="NAD(P)-binding Rossmann-like Domain"/>
    <property type="match status" value="1"/>
</dbReference>
<dbReference type="OrthoDB" id="9766450at2"/>
<dbReference type="EMBL" id="SLUI01000006">
    <property type="protein sequence ID" value="TCL37307.1"/>
    <property type="molecule type" value="Genomic_DNA"/>
</dbReference>
<dbReference type="SUPFAM" id="SSF51735">
    <property type="entry name" value="NAD(P)-binding Rossmann-fold domains"/>
    <property type="match status" value="1"/>
</dbReference>
<evidence type="ECO:0000259" key="2">
    <source>
        <dbReference type="Pfam" id="PF01370"/>
    </source>
</evidence>
<name>A0A4R1PYU9_9FIRM</name>
<evidence type="ECO:0000313" key="4">
    <source>
        <dbReference type="Proteomes" id="UP000295063"/>
    </source>
</evidence>
<feature type="domain" description="NAD-dependent epimerase/dehydratase" evidence="2">
    <location>
        <begin position="3"/>
        <end position="234"/>
    </location>
</feature>
<protein>
    <submittedName>
        <fullName evidence="3">UDP-glucose 4-epimerase</fullName>
    </submittedName>
</protein>
<dbReference type="Proteomes" id="UP000295063">
    <property type="component" value="Unassembled WGS sequence"/>
</dbReference>
<comment type="caution">
    <text evidence="3">The sequence shown here is derived from an EMBL/GenBank/DDBJ whole genome shotgun (WGS) entry which is preliminary data.</text>
</comment>
<dbReference type="AlphaFoldDB" id="A0A4R1PYU9"/>
<organism evidence="3 4">
    <name type="scientific">Anaerospora hongkongensis</name>
    <dbReference type="NCBI Taxonomy" id="244830"/>
    <lineage>
        <taxon>Bacteria</taxon>
        <taxon>Bacillati</taxon>
        <taxon>Bacillota</taxon>
        <taxon>Negativicutes</taxon>
        <taxon>Selenomonadales</taxon>
        <taxon>Sporomusaceae</taxon>
        <taxon>Anaerospora</taxon>
    </lineage>
</organism>
<sequence>MKVLVTGGAGFIGSHIVDLLLQSDIQVTILDNLSTGAFRNINPGAVFLKKDIRDADLTELLASERFDYVVHQAAQTTVANSLKDPYYDCDVNIRGFINLLEASRLTGVKRIVSASSAAIYGDTAVLPIHEDCKKRPISFYGESKLTGEHYLNLYYKNFGLEYVALRYANVYGERQGDSGEGGVISIFLNRLLAGPGLTVYGDGKQTRDFIYVKDIAAANYKALFSQSANRSYNISTMKETSLQELLELLMQIAGKQPEVIRHAARDNDIRRSVLNNQAAVNELHWQPAYTLKDGLCSMLRALQHRR</sequence>
<accession>A0A4R1PYU9</accession>
<comment type="similarity">
    <text evidence="1">Belongs to the NAD(P)-dependent epimerase/dehydratase family.</text>
</comment>
<evidence type="ECO:0000313" key="3">
    <source>
        <dbReference type="EMBL" id="TCL37307.1"/>
    </source>
</evidence>
<gene>
    <name evidence="3" type="ORF">EV210_106176</name>
</gene>
<dbReference type="Gene3D" id="3.90.25.10">
    <property type="entry name" value="UDP-galactose 4-epimerase, domain 1"/>
    <property type="match status" value="1"/>
</dbReference>
<proteinExistence type="inferred from homology"/>
<evidence type="ECO:0000256" key="1">
    <source>
        <dbReference type="ARBA" id="ARBA00007637"/>
    </source>
</evidence>
<keyword evidence="4" id="KW-1185">Reference proteome</keyword>
<dbReference type="PANTHER" id="PTHR43000">
    <property type="entry name" value="DTDP-D-GLUCOSE 4,6-DEHYDRATASE-RELATED"/>
    <property type="match status" value="1"/>
</dbReference>
<dbReference type="Pfam" id="PF01370">
    <property type="entry name" value="Epimerase"/>
    <property type="match status" value="1"/>
</dbReference>
<reference evidence="3 4" key="1">
    <citation type="submission" date="2019-03" db="EMBL/GenBank/DDBJ databases">
        <title>Genomic Encyclopedia of Type Strains, Phase IV (KMG-IV): sequencing the most valuable type-strain genomes for metagenomic binning, comparative biology and taxonomic classification.</title>
        <authorList>
            <person name="Goeker M."/>
        </authorList>
    </citation>
    <scope>NUCLEOTIDE SEQUENCE [LARGE SCALE GENOMIC DNA]</scope>
    <source>
        <strain evidence="3 4">DSM 15969</strain>
    </source>
</reference>
<dbReference type="InterPro" id="IPR001509">
    <property type="entry name" value="Epimerase_deHydtase"/>
</dbReference>